<evidence type="ECO:0000313" key="1">
    <source>
        <dbReference type="EMBL" id="EKK01164.1"/>
    </source>
</evidence>
<dbReference type="Proteomes" id="UP000007993">
    <property type="component" value="Unassembled WGS sequence"/>
</dbReference>
<reference evidence="1 2" key="1">
    <citation type="journal article" date="2013" name="Mar. Genomics">
        <title>Expression of sulfatases in Rhodopirellula baltica and the diversity of sulfatases in the genus Rhodopirellula.</title>
        <authorList>
            <person name="Wegner C.E."/>
            <person name="Richter-Heitmann T."/>
            <person name="Klindworth A."/>
            <person name="Klockow C."/>
            <person name="Richter M."/>
            <person name="Achstetter T."/>
            <person name="Glockner F.O."/>
            <person name="Harder J."/>
        </authorList>
    </citation>
    <scope>NUCLEOTIDE SEQUENCE [LARGE SCALE GENOMIC DNA]</scope>
    <source>
        <strain evidence="1 2">SH28</strain>
    </source>
</reference>
<protein>
    <submittedName>
        <fullName evidence="1">Uncharacterized protein</fullName>
    </submittedName>
</protein>
<name>K5DEA1_RHOBT</name>
<comment type="caution">
    <text evidence="1">The sequence shown here is derived from an EMBL/GenBank/DDBJ whole genome shotgun (WGS) entry which is preliminary data.</text>
</comment>
<organism evidence="1 2">
    <name type="scientific">Rhodopirellula baltica SH28</name>
    <dbReference type="NCBI Taxonomy" id="993517"/>
    <lineage>
        <taxon>Bacteria</taxon>
        <taxon>Pseudomonadati</taxon>
        <taxon>Planctomycetota</taxon>
        <taxon>Planctomycetia</taxon>
        <taxon>Pirellulales</taxon>
        <taxon>Pirellulaceae</taxon>
        <taxon>Rhodopirellula</taxon>
    </lineage>
</organism>
<dbReference type="EMBL" id="AMCW01000102">
    <property type="protein sequence ID" value="EKK01164.1"/>
    <property type="molecule type" value="Genomic_DNA"/>
</dbReference>
<dbReference type="AlphaFoldDB" id="K5DEA1"/>
<proteinExistence type="predicted"/>
<accession>K5DEA1</accession>
<evidence type="ECO:0000313" key="2">
    <source>
        <dbReference type="Proteomes" id="UP000007993"/>
    </source>
</evidence>
<sequence>MLKALPDVDRVDELGDMLAFRVAGTHATRTAYVYLYCNDLDTISYDLEDESVDNGEWDHAVNRGTTESLEELRQVVYLWLLGNCG</sequence>
<gene>
    <name evidence="1" type="ORF">RBSH_03519</name>
</gene>